<protein>
    <recommendedName>
        <fullName evidence="2">AB hydrolase-1 domain-containing protein</fullName>
    </recommendedName>
</protein>
<dbReference type="InterPro" id="IPR050261">
    <property type="entry name" value="FrsA_esterase"/>
</dbReference>
<evidence type="ECO:0000313" key="4">
    <source>
        <dbReference type="Proteomes" id="UP000176751"/>
    </source>
</evidence>
<evidence type="ECO:0000256" key="1">
    <source>
        <dbReference type="ARBA" id="ARBA00038115"/>
    </source>
</evidence>
<accession>A0A1F5HCN7</accession>
<dbReference type="SUPFAM" id="SSF53474">
    <property type="entry name" value="alpha/beta-Hydrolases"/>
    <property type="match status" value="1"/>
</dbReference>
<comment type="caution">
    <text evidence="3">The sequence shown here is derived from an EMBL/GenBank/DDBJ whole genome shotgun (WGS) entry which is preliminary data.</text>
</comment>
<feature type="domain" description="AB hydrolase-1" evidence="2">
    <location>
        <begin position="29"/>
        <end position="131"/>
    </location>
</feature>
<comment type="similarity">
    <text evidence="1">Belongs to the AB hydrolase superfamily. FUS2 hydrolase family.</text>
</comment>
<sequence length="242" mass="27321">MKSVEFVVDSQKLKGNVFYPKYPKVNNSAILFIQGWTGLKENSFQYAKSLAKLGYICFLFDARGHGESESDVNLATTEDFTKDDLAAYDFFATMEGVDKNNISVVGSSFGGYRAAYLTSKRPVKNLVLRVPADYDSGAFKVPRAKAGGSEVPAIMEWRRKAKKPNETYALQAVNNFNGNILIIESEKDTYVPHQTVQNYIDATKDKNKLTYVFMKGAPHSIKEGPFRDEVERIYIEWFKTKS</sequence>
<dbReference type="STRING" id="1797737.A2196_04890"/>
<name>A0A1F5HCN7_9BACT</name>
<dbReference type="AlphaFoldDB" id="A0A1F5HCN7"/>
<dbReference type="Gene3D" id="3.40.50.1820">
    <property type="entry name" value="alpha/beta hydrolase"/>
    <property type="match status" value="1"/>
</dbReference>
<evidence type="ECO:0000259" key="2">
    <source>
        <dbReference type="Pfam" id="PF00561"/>
    </source>
</evidence>
<dbReference type="Pfam" id="PF00561">
    <property type="entry name" value="Abhydrolase_1"/>
    <property type="match status" value="1"/>
</dbReference>
<dbReference type="InterPro" id="IPR029058">
    <property type="entry name" value="AB_hydrolase_fold"/>
</dbReference>
<dbReference type="Proteomes" id="UP000176751">
    <property type="component" value="Unassembled WGS sequence"/>
</dbReference>
<evidence type="ECO:0000313" key="3">
    <source>
        <dbReference type="EMBL" id="OGE01917.1"/>
    </source>
</evidence>
<dbReference type="PANTHER" id="PTHR22946:SF5">
    <property type="entry name" value="PEPTIDASE S9 PROLYL OLIGOPEPTIDASE CATALYTIC DOMAIN-CONTAINING PROTEIN"/>
    <property type="match status" value="1"/>
</dbReference>
<organism evidence="3 4">
    <name type="scientific">Candidatus Curtissbacteria bacterium RIFOXYA1_FULL_41_14</name>
    <dbReference type="NCBI Taxonomy" id="1797737"/>
    <lineage>
        <taxon>Bacteria</taxon>
        <taxon>Candidatus Curtissiibacteriota</taxon>
    </lineage>
</organism>
<dbReference type="InterPro" id="IPR000073">
    <property type="entry name" value="AB_hydrolase_1"/>
</dbReference>
<dbReference type="PANTHER" id="PTHR22946">
    <property type="entry name" value="DIENELACTONE HYDROLASE DOMAIN-CONTAINING PROTEIN-RELATED"/>
    <property type="match status" value="1"/>
</dbReference>
<gene>
    <name evidence="3" type="ORF">A2196_04890</name>
</gene>
<proteinExistence type="inferred from homology"/>
<reference evidence="3 4" key="1">
    <citation type="journal article" date="2016" name="Nat. Commun.">
        <title>Thousands of microbial genomes shed light on interconnected biogeochemical processes in an aquifer system.</title>
        <authorList>
            <person name="Anantharaman K."/>
            <person name="Brown C.T."/>
            <person name="Hug L.A."/>
            <person name="Sharon I."/>
            <person name="Castelle C.J."/>
            <person name="Probst A.J."/>
            <person name="Thomas B.C."/>
            <person name="Singh A."/>
            <person name="Wilkins M.J."/>
            <person name="Karaoz U."/>
            <person name="Brodie E.L."/>
            <person name="Williams K.H."/>
            <person name="Hubbard S.S."/>
            <person name="Banfield J.F."/>
        </authorList>
    </citation>
    <scope>NUCLEOTIDE SEQUENCE [LARGE SCALE GENOMIC DNA]</scope>
</reference>
<dbReference type="EMBL" id="MFCA01000022">
    <property type="protein sequence ID" value="OGE01917.1"/>
    <property type="molecule type" value="Genomic_DNA"/>
</dbReference>